<reference evidence="1 2" key="1">
    <citation type="journal article" date="2023" name="Plants (Basel)">
        <title>Bridging the Gap: Combining Genomics and Transcriptomics Approaches to Understand Stylosanthes scabra, an Orphan Legume from the Brazilian Caatinga.</title>
        <authorList>
            <person name="Ferreira-Neto J.R.C."/>
            <person name="da Silva M.D."/>
            <person name="Binneck E."/>
            <person name="de Melo N.F."/>
            <person name="da Silva R.H."/>
            <person name="de Melo A.L.T.M."/>
            <person name="Pandolfi V."/>
            <person name="Bustamante F.O."/>
            <person name="Brasileiro-Vidal A.C."/>
            <person name="Benko-Iseppon A.M."/>
        </authorList>
    </citation>
    <scope>NUCLEOTIDE SEQUENCE [LARGE SCALE GENOMIC DNA]</scope>
    <source>
        <tissue evidence="1">Leaves</tissue>
    </source>
</reference>
<dbReference type="EMBL" id="JASCZI010032485">
    <property type="protein sequence ID" value="MED6128296.1"/>
    <property type="molecule type" value="Genomic_DNA"/>
</dbReference>
<sequence length="210" mass="23399">MNSSSSRFCTCFFTSAAFSGLMRQSLWAIGLLSGNIDNLWLEKFGSIPDMLATVHATRSTFLLRKWVSPAFTSSNMFFAIIVTWSASSLICTLSSSSSVWLKVYEMELSSYVQFYGFGELLFGVMQCGTLAPFCLRDVPFEYSHFTTIGDELHEDKDRLRASLVFPPGDYYVFLLGMKIDFVVLSFPLVGDHLGGLILCEYLAFSHGGLA</sequence>
<organism evidence="1 2">
    <name type="scientific">Stylosanthes scabra</name>
    <dbReference type="NCBI Taxonomy" id="79078"/>
    <lineage>
        <taxon>Eukaryota</taxon>
        <taxon>Viridiplantae</taxon>
        <taxon>Streptophyta</taxon>
        <taxon>Embryophyta</taxon>
        <taxon>Tracheophyta</taxon>
        <taxon>Spermatophyta</taxon>
        <taxon>Magnoliopsida</taxon>
        <taxon>eudicotyledons</taxon>
        <taxon>Gunneridae</taxon>
        <taxon>Pentapetalae</taxon>
        <taxon>rosids</taxon>
        <taxon>fabids</taxon>
        <taxon>Fabales</taxon>
        <taxon>Fabaceae</taxon>
        <taxon>Papilionoideae</taxon>
        <taxon>50 kb inversion clade</taxon>
        <taxon>dalbergioids sensu lato</taxon>
        <taxon>Dalbergieae</taxon>
        <taxon>Pterocarpus clade</taxon>
        <taxon>Stylosanthes</taxon>
    </lineage>
</organism>
<evidence type="ECO:0000313" key="2">
    <source>
        <dbReference type="Proteomes" id="UP001341840"/>
    </source>
</evidence>
<proteinExistence type="predicted"/>
<evidence type="ECO:0000313" key="1">
    <source>
        <dbReference type="EMBL" id="MED6128296.1"/>
    </source>
</evidence>
<protein>
    <submittedName>
        <fullName evidence="1">Uncharacterized protein</fullName>
    </submittedName>
</protein>
<comment type="caution">
    <text evidence="1">The sequence shown here is derived from an EMBL/GenBank/DDBJ whole genome shotgun (WGS) entry which is preliminary data.</text>
</comment>
<dbReference type="Proteomes" id="UP001341840">
    <property type="component" value="Unassembled WGS sequence"/>
</dbReference>
<accession>A0ABU6RWV6</accession>
<keyword evidence="2" id="KW-1185">Reference proteome</keyword>
<gene>
    <name evidence="1" type="ORF">PIB30_096352</name>
</gene>
<name>A0ABU6RWV6_9FABA</name>